<dbReference type="EnsemblMetazoa" id="AARA010887-RA">
    <property type="protein sequence ID" value="AARA010887-PA"/>
    <property type="gene ID" value="AARA010887"/>
</dbReference>
<dbReference type="GO" id="GO:0006605">
    <property type="term" value="P:protein targeting"/>
    <property type="evidence" value="ECO:0007669"/>
    <property type="project" value="InterPro"/>
</dbReference>
<evidence type="ECO:0000313" key="13">
    <source>
        <dbReference type="Proteomes" id="UP000075840"/>
    </source>
</evidence>
<evidence type="ECO:0000256" key="1">
    <source>
        <dbReference type="ARBA" id="ARBA00022448"/>
    </source>
</evidence>
<feature type="domain" description="SecA family profile" evidence="11">
    <location>
        <begin position="1"/>
        <end position="620"/>
    </location>
</feature>
<keyword evidence="1" id="KW-0813">Transport</keyword>
<evidence type="ECO:0000256" key="8">
    <source>
        <dbReference type="ARBA" id="ARBA00023136"/>
    </source>
</evidence>
<keyword evidence="13" id="KW-1185">Reference proteome</keyword>
<dbReference type="Pfam" id="PF07517">
    <property type="entry name" value="SecA_DEAD"/>
    <property type="match status" value="1"/>
</dbReference>
<dbReference type="Pfam" id="PF21090">
    <property type="entry name" value="P-loop_SecA"/>
    <property type="match status" value="1"/>
</dbReference>
<accession>A0A182IBC3</accession>
<dbReference type="VEuPathDB" id="VectorBase:AARA21_002639"/>
<evidence type="ECO:0000256" key="4">
    <source>
        <dbReference type="ARBA" id="ARBA00022840"/>
    </source>
</evidence>
<keyword evidence="4" id="KW-0067">ATP-binding</keyword>
<organism evidence="12 13">
    <name type="scientific">Anopheles arabiensis</name>
    <name type="common">Mosquito</name>
    <dbReference type="NCBI Taxonomy" id="7173"/>
    <lineage>
        <taxon>Eukaryota</taxon>
        <taxon>Metazoa</taxon>
        <taxon>Ecdysozoa</taxon>
        <taxon>Arthropoda</taxon>
        <taxon>Hexapoda</taxon>
        <taxon>Insecta</taxon>
        <taxon>Pterygota</taxon>
        <taxon>Neoptera</taxon>
        <taxon>Endopterygota</taxon>
        <taxon>Diptera</taxon>
        <taxon>Nematocera</taxon>
        <taxon>Culicoidea</taxon>
        <taxon>Culicidae</taxon>
        <taxon>Anophelinae</taxon>
        <taxon>Anopheles</taxon>
    </lineage>
</organism>
<dbReference type="SUPFAM" id="SSF52540">
    <property type="entry name" value="P-loop containing nucleoside triphosphate hydrolases"/>
    <property type="match status" value="2"/>
</dbReference>
<proteinExistence type="predicted"/>
<dbReference type="Gene3D" id="3.90.1440.10">
    <property type="entry name" value="SecA, preprotein cross-linking domain"/>
    <property type="match status" value="1"/>
</dbReference>
<dbReference type="InterPro" id="IPR001650">
    <property type="entry name" value="Helicase_C-like"/>
</dbReference>
<keyword evidence="7" id="KW-0811">Translocation</keyword>
<keyword evidence="6" id="KW-1278">Translocase</keyword>
<dbReference type="InterPro" id="IPR027417">
    <property type="entry name" value="P-loop_NTPase"/>
</dbReference>
<evidence type="ECO:0000256" key="2">
    <source>
        <dbReference type="ARBA" id="ARBA00022490"/>
    </source>
</evidence>
<reference evidence="12" key="1">
    <citation type="submission" date="2022-08" db="UniProtKB">
        <authorList>
            <consortium name="EnsemblMetazoa"/>
        </authorList>
    </citation>
    <scope>IDENTIFICATION</scope>
    <source>
        <strain evidence="12">Dongola</strain>
    </source>
</reference>
<dbReference type="GO" id="GO:0005524">
    <property type="term" value="F:ATP binding"/>
    <property type="evidence" value="ECO:0007669"/>
    <property type="project" value="UniProtKB-KW"/>
</dbReference>
<dbReference type="PROSITE" id="PS51192">
    <property type="entry name" value="HELICASE_ATP_BIND_1"/>
    <property type="match status" value="1"/>
</dbReference>
<dbReference type="PANTHER" id="PTHR30612">
    <property type="entry name" value="SECA INNER MEMBRANE COMPONENT OF SEC PROTEIN SECRETION SYSTEM"/>
    <property type="match status" value="1"/>
</dbReference>
<dbReference type="PROSITE" id="PS51194">
    <property type="entry name" value="HELICASE_CTER"/>
    <property type="match status" value="1"/>
</dbReference>
<dbReference type="Proteomes" id="UP000075840">
    <property type="component" value="Unassembled WGS sequence"/>
</dbReference>
<dbReference type="GO" id="GO:0017038">
    <property type="term" value="P:protein import"/>
    <property type="evidence" value="ECO:0007669"/>
    <property type="project" value="InterPro"/>
</dbReference>
<evidence type="ECO:0000256" key="3">
    <source>
        <dbReference type="ARBA" id="ARBA00022741"/>
    </source>
</evidence>
<feature type="domain" description="Helicase C-terminal" evidence="10">
    <location>
        <begin position="469"/>
        <end position="662"/>
    </location>
</feature>
<dbReference type="PRINTS" id="PR00906">
    <property type="entry name" value="SECA"/>
</dbReference>
<dbReference type="EMBL" id="APCN01000665">
    <property type="status" value="NOT_ANNOTATED_CDS"/>
    <property type="molecule type" value="Genomic_DNA"/>
</dbReference>
<keyword evidence="3" id="KW-0547">Nucleotide-binding</keyword>
<evidence type="ECO:0000256" key="5">
    <source>
        <dbReference type="ARBA" id="ARBA00022927"/>
    </source>
</evidence>
<evidence type="ECO:0000256" key="6">
    <source>
        <dbReference type="ARBA" id="ARBA00022967"/>
    </source>
</evidence>
<dbReference type="InterPro" id="IPR000185">
    <property type="entry name" value="SecA"/>
</dbReference>
<name>A0A182IBC3_ANOAR</name>
<dbReference type="AlphaFoldDB" id="A0A182IBC3"/>
<evidence type="ECO:0000256" key="7">
    <source>
        <dbReference type="ARBA" id="ARBA00023010"/>
    </source>
</evidence>
<evidence type="ECO:0000259" key="9">
    <source>
        <dbReference type="PROSITE" id="PS51192"/>
    </source>
</evidence>
<dbReference type="InterPro" id="IPR014001">
    <property type="entry name" value="Helicase_ATP-bd"/>
</dbReference>
<dbReference type="PROSITE" id="PS51196">
    <property type="entry name" value="SECA_MOTOR_DEAD"/>
    <property type="match status" value="1"/>
</dbReference>
<dbReference type="GO" id="GO:0016020">
    <property type="term" value="C:membrane"/>
    <property type="evidence" value="ECO:0007669"/>
    <property type="project" value="InterPro"/>
</dbReference>
<protein>
    <submittedName>
        <fullName evidence="12">Uncharacterized protein</fullName>
    </submittedName>
</protein>
<dbReference type="Gene3D" id="3.40.50.300">
    <property type="entry name" value="P-loop containing nucleotide triphosphate hydrolases"/>
    <property type="match status" value="2"/>
</dbReference>
<sequence length="878" mass="100278">MAFLPEDIEQWTKQFQDKIKKPNAYVFEEMLAVIDRAIELKRGFRLRDTQRLTVLALLANDKSTLAQISTGEGKTIIVVAITIIKVLLAEKVDIITSSSVLAKRDADENKDIYELFGFSASHNCSEVIEERKEAYSSNQIIYGDLGNFQRDYLLDRVYGKNVLGDRSFQNVIVDEVDSMLLDKGNNILYLSHDIAGMDKLESVFVFIWQIVNNPTDQTEDVLMKDIKQSVLCDMYALIQKEDIQSLDNVLSVSDALTIWERLIQSEIINDSGRLLVEAVDCKKLDKVLSPDFTKLKDRLSFLLWSRIERETYVTVPNYLKAFVERHLDGWISSAITALYMVPGQYYVVDVDRSGTGTDRNANVIILDRDTGTDQVSSQWDEAMHQFLQLKHGCKLSTLSLKAVFISNVTYFKEYELLYGLTGTLGTNEERDLLKKIHDVDFVTVPTFKMKQFEEYGSIICSSSEDWKQQIRQEVTKQIKTEKRSVLMICETVQDVEALQLTLGSEEHKNLHIYKRDYEKLTIPKDGLQSGHIIIATNLAGRGTDIKISNELEKAGGLHVVLTYLPANIRIEEQAFGRAARKGEKGSGRMIIMVADGKSHSNFKIYSLKLKRNADELLRLAAIKTYYETTIKTEENCFKSFKNLYEQLRNSLDKTPDQVKAILLQSCLDKWSFWLDENNALIGKASVEADKQVLNLLLDNFLIQFKNLQASSAKNWSAWVEENPIQMIKLGKYISQHESDHRDTALQLFGKVISNEPYFCEAAYYYRAYARSLGKINMTEFQNDLTSAGTLFDEHIKNTMHALGVVEKQKTMTKEYEGYKAQKESLVNLYSLFLESIDDMLGQAISPASFINYEIKEDLSEIIFKNLVRIGVIKKAELK</sequence>
<dbReference type="InterPro" id="IPR011115">
    <property type="entry name" value="SecA_DEAD"/>
</dbReference>
<dbReference type="InterPro" id="IPR014018">
    <property type="entry name" value="SecA_motor_DEAD"/>
</dbReference>
<dbReference type="PANTHER" id="PTHR30612:SF0">
    <property type="entry name" value="CHLOROPLAST PROTEIN-TRANSPORTING ATPASE"/>
    <property type="match status" value="1"/>
</dbReference>
<evidence type="ECO:0000259" key="10">
    <source>
        <dbReference type="PROSITE" id="PS51194"/>
    </source>
</evidence>
<evidence type="ECO:0000259" key="11">
    <source>
        <dbReference type="PROSITE" id="PS51196"/>
    </source>
</evidence>
<evidence type="ECO:0000313" key="12">
    <source>
        <dbReference type="EnsemblMetazoa" id="AARA010887-PA"/>
    </source>
</evidence>
<dbReference type="VEuPathDB" id="VectorBase:AARA010887"/>
<feature type="domain" description="Helicase ATP-binding" evidence="9">
    <location>
        <begin position="55"/>
        <end position="191"/>
    </location>
</feature>
<dbReference type="SMART" id="SM00957">
    <property type="entry name" value="SecA_DEAD"/>
    <property type="match status" value="1"/>
</dbReference>
<dbReference type="InterPro" id="IPR044722">
    <property type="entry name" value="SecA_SF2_C"/>
</dbReference>
<keyword evidence="8" id="KW-0472">Membrane</keyword>
<keyword evidence="5" id="KW-0653">Protein transport</keyword>
<dbReference type="GO" id="GO:0006886">
    <property type="term" value="P:intracellular protein transport"/>
    <property type="evidence" value="ECO:0007669"/>
    <property type="project" value="InterPro"/>
</dbReference>
<keyword evidence="2" id="KW-0963">Cytoplasm</keyword>